<name>A0A6A4H8C4_9AGAR</name>
<dbReference type="AlphaFoldDB" id="A0A6A4H8C4"/>
<dbReference type="Proteomes" id="UP000799118">
    <property type="component" value="Unassembled WGS sequence"/>
</dbReference>
<keyword evidence="2" id="KW-1185">Reference proteome</keyword>
<reference evidence="1" key="1">
    <citation type="journal article" date="2019" name="Environ. Microbiol.">
        <title>Fungal ecological strategies reflected in gene transcription - a case study of two litter decomposers.</title>
        <authorList>
            <person name="Barbi F."/>
            <person name="Kohler A."/>
            <person name="Barry K."/>
            <person name="Baskaran P."/>
            <person name="Daum C."/>
            <person name="Fauchery L."/>
            <person name="Ihrmark K."/>
            <person name="Kuo A."/>
            <person name="LaButti K."/>
            <person name="Lipzen A."/>
            <person name="Morin E."/>
            <person name="Grigoriev I.V."/>
            <person name="Henrissat B."/>
            <person name="Lindahl B."/>
            <person name="Martin F."/>
        </authorList>
    </citation>
    <scope>NUCLEOTIDE SEQUENCE</scope>
    <source>
        <strain evidence="1">JB14</strain>
    </source>
</reference>
<dbReference type="OrthoDB" id="2634326at2759"/>
<sequence>LQLRCSFEINVSDTSPPHCIIHMGLANKADHYCSIVMYLHSLLQSPLHLG</sequence>
<feature type="non-terminal residue" evidence="1">
    <location>
        <position position="50"/>
    </location>
</feature>
<evidence type="ECO:0000313" key="1">
    <source>
        <dbReference type="EMBL" id="KAE9393953.1"/>
    </source>
</evidence>
<feature type="non-terminal residue" evidence="1">
    <location>
        <position position="1"/>
    </location>
</feature>
<dbReference type="EMBL" id="ML769560">
    <property type="protein sequence ID" value="KAE9393953.1"/>
    <property type="molecule type" value="Genomic_DNA"/>
</dbReference>
<accession>A0A6A4H8C4</accession>
<evidence type="ECO:0000313" key="2">
    <source>
        <dbReference type="Proteomes" id="UP000799118"/>
    </source>
</evidence>
<proteinExistence type="predicted"/>
<gene>
    <name evidence="1" type="ORF">BT96DRAFT_794209</name>
</gene>
<organism evidence="1 2">
    <name type="scientific">Gymnopus androsaceus JB14</name>
    <dbReference type="NCBI Taxonomy" id="1447944"/>
    <lineage>
        <taxon>Eukaryota</taxon>
        <taxon>Fungi</taxon>
        <taxon>Dikarya</taxon>
        <taxon>Basidiomycota</taxon>
        <taxon>Agaricomycotina</taxon>
        <taxon>Agaricomycetes</taxon>
        <taxon>Agaricomycetidae</taxon>
        <taxon>Agaricales</taxon>
        <taxon>Marasmiineae</taxon>
        <taxon>Omphalotaceae</taxon>
        <taxon>Gymnopus</taxon>
    </lineage>
</organism>
<protein>
    <submittedName>
        <fullName evidence="1">Uncharacterized protein</fullName>
    </submittedName>
</protein>